<evidence type="ECO:0000259" key="4">
    <source>
        <dbReference type="PROSITE" id="PS51186"/>
    </source>
</evidence>
<dbReference type="EMBL" id="JAUHTR010000008">
    <property type="protein sequence ID" value="MDN4525812.1"/>
    <property type="molecule type" value="Genomic_DNA"/>
</dbReference>
<evidence type="ECO:0000256" key="3">
    <source>
        <dbReference type="ARBA" id="ARBA00038502"/>
    </source>
</evidence>
<feature type="domain" description="N-acetyltransferase" evidence="4">
    <location>
        <begin position="14"/>
        <end position="185"/>
    </location>
</feature>
<dbReference type="Gene3D" id="3.40.630.30">
    <property type="match status" value="1"/>
</dbReference>
<accession>A0ABT8HZV3</accession>
<comment type="similarity">
    <text evidence="3">Belongs to the acetyltransferase family. RimJ subfamily.</text>
</comment>
<dbReference type="Pfam" id="PF13302">
    <property type="entry name" value="Acetyltransf_3"/>
    <property type="match status" value="1"/>
</dbReference>
<dbReference type="InterPro" id="IPR000182">
    <property type="entry name" value="GNAT_dom"/>
</dbReference>
<proteinExistence type="inferred from homology"/>
<comment type="caution">
    <text evidence="5">The sequence shown here is derived from an EMBL/GenBank/DDBJ whole genome shotgun (WGS) entry which is preliminary data.</text>
</comment>
<sequence length="185" mass="21511">MVRPLILEKTTDRLLIRPYFIHDYSNWFASYESCSEAKNEFDEGKVDMSDFTPSWFDKMVKTQQRSMEHDDAYILGVFKESDGSHIGVVDISTLLRDGFQWGRIGYNVLNPYWRKGYGKEAVKGALELAFLQLGFHRIEAHIHPNNDSSIRLAEAVGMKYECVRKGFTLHDGKWTDHLIYYKSDT</sequence>
<keyword evidence="2" id="KW-0012">Acyltransferase</keyword>
<evidence type="ECO:0000256" key="1">
    <source>
        <dbReference type="ARBA" id="ARBA00022679"/>
    </source>
</evidence>
<dbReference type="InterPro" id="IPR051531">
    <property type="entry name" value="N-acetyltransferase"/>
</dbReference>
<dbReference type="RefSeq" id="WP_301166843.1">
    <property type="nucleotide sequence ID" value="NZ_JAUHTR010000008.1"/>
</dbReference>
<dbReference type="InterPro" id="IPR016181">
    <property type="entry name" value="Acyl_CoA_acyltransferase"/>
</dbReference>
<dbReference type="Proteomes" id="UP001172721">
    <property type="component" value="Unassembled WGS sequence"/>
</dbReference>
<keyword evidence="6" id="KW-1185">Reference proteome</keyword>
<organism evidence="5 6">
    <name type="scientific">Fictibacillus fluitans</name>
    <dbReference type="NCBI Taxonomy" id="3058422"/>
    <lineage>
        <taxon>Bacteria</taxon>
        <taxon>Bacillati</taxon>
        <taxon>Bacillota</taxon>
        <taxon>Bacilli</taxon>
        <taxon>Bacillales</taxon>
        <taxon>Fictibacillaceae</taxon>
        <taxon>Fictibacillus</taxon>
    </lineage>
</organism>
<reference evidence="5" key="1">
    <citation type="submission" date="2023-07" db="EMBL/GenBank/DDBJ databases">
        <title>Fictibacillus sp. isolated from freshwater pond.</title>
        <authorList>
            <person name="Kirdat K."/>
            <person name="Bhat A."/>
            <person name="Mourya A."/>
            <person name="Yadav A."/>
        </authorList>
    </citation>
    <scope>NUCLEOTIDE SEQUENCE</scope>
    <source>
        <strain evidence="5">NE201</strain>
    </source>
</reference>
<protein>
    <submittedName>
        <fullName evidence="5">GNAT family N-acetyltransferase</fullName>
    </submittedName>
</protein>
<name>A0ABT8HZV3_9BACL</name>
<gene>
    <name evidence="5" type="ORF">QYB97_15105</name>
</gene>
<keyword evidence="1" id="KW-0808">Transferase</keyword>
<dbReference type="PANTHER" id="PTHR43792:SF8">
    <property type="entry name" value="[RIBOSOMAL PROTEIN US5]-ALANINE N-ACETYLTRANSFERASE"/>
    <property type="match status" value="1"/>
</dbReference>
<evidence type="ECO:0000313" key="6">
    <source>
        <dbReference type="Proteomes" id="UP001172721"/>
    </source>
</evidence>
<dbReference type="PROSITE" id="PS51186">
    <property type="entry name" value="GNAT"/>
    <property type="match status" value="1"/>
</dbReference>
<dbReference type="PANTHER" id="PTHR43792">
    <property type="entry name" value="GNAT FAMILY, PUTATIVE (AFU_ORTHOLOGUE AFUA_3G00765)-RELATED-RELATED"/>
    <property type="match status" value="1"/>
</dbReference>
<dbReference type="CDD" id="cd04301">
    <property type="entry name" value="NAT_SF"/>
    <property type="match status" value="1"/>
</dbReference>
<dbReference type="SUPFAM" id="SSF55729">
    <property type="entry name" value="Acyl-CoA N-acyltransferases (Nat)"/>
    <property type="match status" value="1"/>
</dbReference>
<evidence type="ECO:0000313" key="5">
    <source>
        <dbReference type="EMBL" id="MDN4525812.1"/>
    </source>
</evidence>
<evidence type="ECO:0000256" key="2">
    <source>
        <dbReference type="ARBA" id="ARBA00023315"/>
    </source>
</evidence>